<dbReference type="EMBL" id="JAPCXB010000020">
    <property type="protein sequence ID" value="KAJ1614524.1"/>
    <property type="molecule type" value="Genomic_DNA"/>
</dbReference>
<reference evidence="16" key="1">
    <citation type="submission" date="2022-10" db="EMBL/GenBank/DDBJ databases">
        <title>Adaptive evolution leads to modifications in subtelomeric GC content in a zoonotic Cryptosporidium species.</title>
        <authorList>
            <person name="Li J."/>
            <person name="Feng Y."/>
            <person name="Xiao L."/>
        </authorList>
    </citation>
    <scope>NUCLEOTIDE SEQUENCE</scope>
    <source>
        <strain evidence="16">25894</strain>
    </source>
</reference>
<dbReference type="Pfam" id="PF12009">
    <property type="entry name" value="Telomerase_RBD"/>
    <property type="match status" value="1"/>
</dbReference>
<comment type="catalytic activity">
    <reaction evidence="12 13">
        <text>DNA(n) + a 2'-deoxyribonucleoside 5'-triphosphate = DNA(n+1) + diphosphate</text>
        <dbReference type="Rhea" id="RHEA:22508"/>
        <dbReference type="Rhea" id="RHEA-COMP:17339"/>
        <dbReference type="Rhea" id="RHEA-COMP:17340"/>
        <dbReference type="ChEBI" id="CHEBI:33019"/>
        <dbReference type="ChEBI" id="CHEBI:61560"/>
        <dbReference type="ChEBI" id="CHEBI:173112"/>
        <dbReference type="EC" id="2.7.7.49"/>
    </reaction>
</comment>
<feature type="domain" description="Reverse transcriptase" evidence="15">
    <location>
        <begin position="602"/>
        <end position="1099"/>
    </location>
</feature>
<dbReference type="Proteomes" id="UP001071777">
    <property type="component" value="Unassembled WGS sequence"/>
</dbReference>
<evidence type="ECO:0000256" key="7">
    <source>
        <dbReference type="ARBA" id="ARBA00022723"/>
    </source>
</evidence>
<dbReference type="CDD" id="cd01648">
    <property type="entry name" value="TERT"/>
    <property type="match status" value="1"/>
</dbReference>
<dbReference type="PANTHER" id="PTHR12066">
    <property type="entry name" value="TELOMERASE REVERSE TRANSCRIPTASE"/>
    <property type="match status" value="1"/>
</dbReference>
<evidence type="ECO:0000256" key="8">
    <source>
        <dbReference type="ARBA" id="ARBA00022842"/>
    </source>
</evidence>
<evidence type="ECO:0000256" key="1">
    <source>
        <dbReference type="ARBA" id="ARBA00008001"/>
    </source>
</evidence>
<evidence type="ECO:0000259" key="15">
    <source>
        <dbReference type="PROSITE" id="PS50878"/>
    </source>
</evidence>
<feature type="compositionally biased region" description="Low complexity" evidence="14">
    <location>
        <begin position="605"/>
        <end position="628"/>
    </location>
</feature>
<comment type="similarity">
    <text evidence="1 13">Belongs to the reverse transcriptase family. Telomerase subfamily.</text>
</comment>
<evidence type="ECO:0000313" key="17">
    <source>
        <dbReference type="Proteomes" id="UP001071777"/>
    </source>
</evidence>
<comment type="function">
    <text evidence="13">Telomerase is a ribonucleoprotein enzyme essential for the replication of chromosome termini in most eukaryotes. It elongates telomeres. It is a reverse transcriptase that adds simple sequence repeats to chromosome ends by copying a template sequence within the RNA component of the enzyme.</text>
</comment>
<dbReference type="PANTHER" id="PTHR12066:SF0">
    <property type="entry name" value="TELOMERASE REVERSE TRANSCRIPTASE"/>
    <property type="match status" value="1"/>
</dbReference>
<feature type="region of interest" description="Disordered" evidence="14">
    <location>
        <begin position="168"/>
        <end position="194"/>
    </location>
</feature>
<comment type="subcellular location">
    <subcellularLocation>
        <location evidence="13">Nucleus</location>
    </subcellularLocation>
    <subcellularLocation>
        <location evidence="13">Chromosome</location>
        <location evidence="13">Telomere</location>
    </subcellularLocation>
</comment>
<keyword evidence="4 13" id="KW-0158">Chromosome</keyword>
<dbReference type="InterPro" id="IPR021891">
    <property type="entry name" value="Telomerase_RBD"/>
</dbReference>
<feature type="region of interest" description="Disordered" evidence="14">
    <location>
        <begin position="946"/>
        <end position="970"/>
    </location>
</feature>
<keyword evidence="8 13" id="KW-0460">Magnesium</keyword>
<keyword evidence="11 13" id="KW-0539">Nucleus</keyword>
<dbReference type="Gene3D" id="1.10.132.70">
    <property type="match status" value="1"/>
</dbReference>
<keyword evidence="6 13" id="KW-0548">Nucleotidyltransferase</keyword>
<sequence length="1335" mass="152619">MDRVLHWSSAIAQSYSASSRTSCSCSARGARSSEANGTLLHSLGADKAEEQMDDGRCYHAQDFELLLHQHFPRIRMPLRGGFSGGRPGSELPKPRRTIGLCIDCHKFQNIQAWELLLRKIGPVQVLFMLVCFIMLRKPSADSDILIQQTGRMLTNDFLDELGRLRAAEAKRAQGPPSPASPPGETTPTREPKPSSIFSISIPSYSGIMYCDHFPRRGGLPCVSILRLIPPNRLGARTLLRFVGQTDHLFKDHDRQGLIGLLGSYEMTKYSHVRCKLASSLLEEFQLLLLNIRSVSTAEFLASMCPIQTIKRSDFENLNKIPVLQFETDLTKVVNFLRLYLIKVLPKNILGTTKNLKTFINKKVPTIVNLHIRETFHIKHAMNEMEVSSWVNRILEEKEYEFIKKKQSGQNVAVGSKKVPAETRSRIRRSLINLGRTYLARNIYFLIVYLINPILRRHFYATEIEGSNKIRYFRHPVWIKIVRQADKGYLNGILRGVGPVDLGRSENLYTIEEVARLLEKNSDYSENIPKIRWLPKSKGLRPLLNLSKVGSGQILQQILEKEHFCERKRMGFCDCNSIWTAGELATGWVNYNHGSNGAGFGVRGGSSSPTPFNPTSSMSSMAGRPSSSRVVNASRPSTNNMLFYPSKILRSFLLRRIGRRYLGTSIVRYCDVYKSIKNWWSGDWRDKGDALSGSSTSSQEDGETPPPDKKIYIIKADLLNCFENINKARIFEFLDQISLPEEIALLSLYSRTLSKTNIIPPFDHIAKDSFRDELGRASIVTSKGRLNSVPIFEEEPETPGKLSQSSKEEPPFELKEFCISKNSVSILGHKKADIFTFLNSRRVINWRLAREMLRVHLHTNFVRLRTVNKASRLTKTRQLENSGKSGKRFLSLFKQSFGIPQGSSVSYILCCLYYGFLDHDPEIQDLLGLSGPGQELQAKSYQDHDLETPAKRYSDSKENEISNYQSNTKRRRIESSHCSTAIDLDNDNQHKNLLLRWVDDFLFLTTDLESARKFLKLLYIQKLWGSNVSKDKINSNFLWIDHDGEIIILKNGEYPSSPHDESLLDFLETENMTDKDEMIQKSETAMRQFQKQVLWSGMKFSSESTFLNCKISPWKSLELVCVMDTITLTTKRLYPPSNHSNNHKFKTVSVPESFQKSNYMWSVLGLRLIRYFDFRTRNGLLFDCKINSTDTIYTNIVIMMYIGVLKLLSTFKRIKKIHRGFINPKFLVKVLDWISSACHYNIYSYKKHLPNSKQWDSLIRCAVHSSVIASLNSRHKVLGISDFFKSTKTKYNIHSSILKKEFDYNPGDPFSIVREHSLELPKMYRIKKKGGAANSK</sequence>
<feature type="compositionally biased region" description="Basic and acidic residues" evidence="14">
    <location>
        <begin position="946"/>
        <end position="959"/>
    </location>
</feature>
<keyword evidence="10 13" id="KW-0695">RNA-directed DNA polymerase</keyword>
<keyword evidence="17" id="KW-1185">Reference proteome</keyword>
<evidence type="ECO:0000313" key="16">
    <source>
        <dbReference type="EMBL" id="KAJ1614524.1"/>
    </source>
</evidence>
<evidence type="ECO:0000256" key="4">
    <source>
        <dbReference type="ARBA" id="ARBA00022454"/>
    </source>
</evidence>
<dbReference type="SMART" id="SM00975">
    <property type="entry name" value="Telomerase_RBD"/>
    <property type="match status" value="1"/>
</dbReference>
<evidence type="ECO:0000256" key="13">
    <source>
        <dbReference type="RuleBase" id="RU365061"/>
    </source>
</evidence>
<evidence type="ECO:0000256" key="3">
    <source>
        <dbReference type="ARBA" id="ARBA00016182"/>
    </source>
</evidence>
<dbReference type="InterPro" id="IPR003545">
    <property type="entry name" value="Telomerase_RT"/>
</dbReference>
<dbReference type="InterPro" id="IPR000477">
    <property type="entry name" value="RT_dom"/>
</dbReference>
<evidence type="ECO:0000256" key="11">
    <source>
        <dbReference type="ARBA" id="ARBA00023242"/>
    </source>
</evidence>
<dbReference type="Gene3D" id="3.30.70.2630">
    <property type="match status" value="1"/>
</dbReference>
<evidence type="ECO:0000256" key="5">
    <source>
        <dbReference type="ARBA" id="ARBA00022679"/>
    </source>
</evidence>
<gene>
    <name evidence="16" type="ORF">OJ252_606</name>
</gene>
<evidence type="ECO:0000256" key="6">
    <source>
        <dbReference type="ARBA" id="ARBA00022695"/>
    </source>
</evidence>
<organism evidence="16 17">
    <name type="scientific">Cryptosporidium canis</name>
    <dbReference type="NCBI Taxonomy" id="195482"/>
    <lineage>
        <taxon>Eukaryota</taxon>
        <taxon>Sar</taxon>
        <taxon>Alveolata</taxon>
        <taxon>Apicomplexa</taxon>
        <taxon>Conoidasida</taxon>
        <taxon>Coccidia</taxon>
        <taxon>Eucoccidiorida</taxon>
        <taxon>Eimeriorina</taxon>
        <taxon>Cryptosporidiidae</taxon>
        <taxon>Cryptosporidium</taxon>
    </lineage>
</organism>
<keyword evidence="5 13" id="KW-0808">Transferase</keyword>
<dbReference type="PROSITE" id="PS50878">
    <property type="entry name" value="RT_POL"/>
    <property type="match status" value="1"/>
</dbReference>
<evidence type="ECO:0000256" key="2">
    <source>
        <dbReference type="ARBA" id="ARBA00012493"/>
    </source>
</evidence>
<proteinExistence type="inferred from homology"/>
<keyword evidence="7 13" id="KW-0479">Metal-binding</keyword>
<comment type="caution">
    <text evidence="16">The sequence shown here is derived from an EMBL/GenBank/DDBJ whole genome shotgun (WGS) entry which is preliminary data.</text>
</comment>
<evidence type="ECO:0000256" key="9">
    <source>
        <dbReference type="ARBA" id="ARBA00022895"/>
    </source>
</evidence>
<feature type="region of interest" description="Disordered" evidence="14">
    <location>
        <begin position="604"/>
        <end position="632"/>
    </location>
</feature>
<evidence type="ECO:0000256" key="14">
    <source>
        <dbReference type="SAM" id="MobiDB-lite"/>
    </source>
</evidence>
<protein>
    <recommendedName>
        <fullName evidence="3 13">Telomerase reverse transcriptase</fullName>
        <ecNumber evidence="2 13">2.7.7.49</ecNumber>
    </recommendedName>
    <alternativeName>
        <fullName evidence="13">Telomerase catalytic subunit</fullName>
    </alternativeName>
</protein>
<name>A0ABQ8PAS9_9CRYT</name>
<evidence type="ECO:0000256" key="12">
    <source>
        <dbReference type="ARBA" id="ARBA00048173"/>
    </source>
</evidence>
<dbReference type="EC" id="2.7.7.49" evidence="2 13"/>
<keyword evidence="9 13" id="KW-0779">Telomere</keyword>
<evidence type="ECO:0000256" key="10">
    <source>
        <dbReference type="ARBA" id="ARBA00022918"/>
    </source>
</evidence>
<accession>A0ABQ8PAS9</accession>